<name>A0A1L6J9Z2_9SPHN</name>
<evidence type="ECO:0000256" key="2">
    <source>
        <dbReference type="ARBA" id="ARBA00023125"/>
    </source>
</evidence>
<accession>A0A1L6J9Z2</accession>
<keyword evidence="7" id="KW-1185">Reference proteome</keyword>
<evidence type="ECO:0000256" key="3">
    <source>
        <dbReference type="ARBA" id="ARBA00023163"/>
    </source>
</evidence>
<sequence length="236" mass="25818">MHYAETPPPPELDGLVEAVWTLDIGADGWVDHQAVPDGCIELIRRHSGRSFWRTDQPPLFVTGLALRPAVLRFSGDARFTGIRLWPWAWHALGGAPCNDFADGWREIAESDPLAALIAGDPDPTPRLIAAFRGRRPPPLAAIRQSAGVDDLARITGLSTRQLQRICARETGMAPRSYLRLLRFRTAVCDIQSPDAALADTAAVSGYADQAHMTREFQSLGGLSPGKVRRHARGPFV</sequence>
<dbReference type="InterPro" id="IPR050204">
    <property type="entry name" value="AraC_XylS_family_regulators"/>
</dbReference>
<reference evidence="5" key="1">
    <citation type="submission" date="2016-12" db="EMBL/GenBank/DDBJ databases">
        <title>Whole genome sequencing of Sphingomonas koreensis.</title>
        <authorList>
            <person name="Conlan S."/>
            <person name="Thomas P.J."/>
            <person name="Mullikin J."/>
            <person name="Palmore T.N."/>
            <person name="Frank K.M."/>
            <person name="Segre J.A."/>
        </authorList>
    </citation>
    <scope>NUCLEOTIDE SEQUENCE</scope>
    <source>
        <strain evidence="5">ABOJV</strain>
    </source>
</reference>
<evidence type="ECO:0000256" key="1">
    <source>
        <dbReference type="ARBA" id="ARBA00023015"/>
    </source>
</evidence>
<keyword evidence="2" id="KW-0238">DNA-binding</keyword>
<dbReference type="InterPro" id="IPR046532">
    <property type="entry name" value="DUF6597"/>
</dbReference>
<dbReference type="EMBL" id="CP018820">
    <property type="protein sequence ID" value="APR52699.1"/>
    <property type="molecule type" value="Genomic_DNA"/>
</dbReference>
<gene>
    <name evidence="5" type="ORF">BRX40_09925</name>
    <name evidence="6" type="ORF">CA257_14165</name>
</gene>
<reference evidence="7" key="2">
    <citation type="submission" date="2016-12" db="EMBL/GenBank/DDBJ databases">
        <title>Whole genome sequencing of Sphingomonas sp. ABOJV.</title>
        <authorList>
            <person name="Conlan S."/>
            <person name="Thomas P.J."/>
            <person name="Mullikin J."/>
            <person name="Palmore T.N."/>
            <person name="Frank K.M."/>
            <person name="Segre J.A."/>
        </authorList>
    </citation>
    <scope>NUCLEOTIDE SEQUENCE [LARGE SCALE GENOMIC DNA]</scope>
    <source>
        <strain evidence="7">ABOJV</strain>
    </source>
</reference>
<keyword evidence="3" id="KW-0804">Transcription</keyword>
<dbReference type="InterPro" id="IPR009057">
    <property type="entry name" value="Homeodomain-like_sf"/>
</dbReference>
<dbReference type="OrthoDB" id="2559672at2"/>
<reference evidence="6 8" key="3">
    <citation type="submission" date="2018-07" db="EMBL/GenBank/DDBJ databases">
        <title>Genomic and Epidemiologic Investigation of an Indolent Hospital Outbreak.</title>
        <authorList>
            <person name="Johnson R.C."/>
            <person name="Deming C."/>
            <person name="Conlan S."/>
            <person name="Zellmer C.J."/>
            <person name="Michelin A.V."/>
            <person name="Lee-Lin S."/>
            <person name="Thomas P.J."/>
            <person name="Park M."/>
            <person name="Weingarten R.A."/>
            <person name="Less J."/>
            <person name="Dekker J.P."/>
            <person name="Frank K.M."/>
            <person name="Musser K.A."/>
            <person name="Mcquiston J.R."/>
            <person name="Henderson D.K."/>
            <person name="Lau A.F."/>
            <person name="Palmore T.N."/>
            <person name="Segre J.A."/>
        </authorList>
    </citation>
    <scope>NUCLEOTIDE SEQUENCE [LARGE SCALE GENOMIC DNA]</scope>
    <source>
        <strain evidence="6 8">SK-NIH.Env10_0317</strain>
    </source>
</reference>
<dbReference type="GO" id="GO:0003700">
    <property type="term" value="F:DNA-binding transcription factor activity"/>
    <property type="evidence" value="ECO:0007669"/>
    <property type="project" value="InterPro"/>
</dbReference>
<dbReference type="Pfam" id="PF20240">
    <property type="entry name" value="DUF6597"/>
    <property type="match status" value="1"/>
</dbReference>
<proteinExistence type="predicted"/>
<dbReference type="GeneID" id="44132877"/>
<dbReference type="GO" id="GO:0043565">
    <property type="term" value="F:sequence-specific DNA binding"/>
    <property type="evidence" value="ECO:0007669"/>
    <property type="project" value="InterPro"/>
</dbReference>
<evidence type="ECO:0000313" key="5">
    <source>
        <dbReference type="EMBL" id="APR52699.1"/>
    </source>
</evidence>
<dbReference type="SMART" id="SM00342">
    <property type="entry name" value="HTH_ARAC"/>
    <property type="match status" value="1"/>
</dbReference>
<dbReference type="Proteomes" id="UP000185161">
    <property type="component" value="Chromosome"/>
</dbReference>
<evidence type="ECO:0000313" key="7">
    <source>
        <dbReference type="Proteomes" id="UP000185161"/>
    </source>
</evidence>
<dbReference type="PROSITE" id="PS01124">
    <property type="entry name" value="HTH_ARAC_FAMILY_2"/>
    <property type="match status" value="1"/>
</dbReference>
<dbReference type="Proteomes" id="UP000286681">
    <property type="component" value="Unassembled WGS sequence"/>
</dbReference>
<dbReference type="PANTHER" id="PTHR46796">
    <property type="entry name" value="HTH-TYPE TRANSCRIPTIONAL ACTIVATOR RHAS-RELATED"/>
    <property type="match status" value="1"/>
</dbReference>
<dbReference type="SUPFAM" id="SSF46689">
    <property type="entry name" value="Homeodomain-like"/>
    <property type="match status" value="1"/>
</dbReference>
<evidence type="ECO:0000259" key="4">
    <source>
        <dbReference type="PROSITE" id="PS01124"/>
    </source>
</evidence>
<dbReference type="Gene3D" id="1.10.10.60">
    <property type="entry name" value="Homeodomain-like"/>
    <property type="match status" value="1"/>
</dbReference>
<protein>
    <submittedName>
        <fullName evidence="6">Helix-turn-helix domain-containing protein</fullName>
    </submittedName>
</protein>
<feature type="domain" description="HTH araC/xylS-type" evidence="4">
    <location>
        <begin position="142"/>
        <end position="230"/>
    </location>
</feature>
<dbReference type="RefSeq" id="WP_075151466.1">
    <property type="nucleotide sequence ID" value="NZ_CP018820.1"/>
</dbReference>
<evidence type="ECO:0000313" key="8">
    <source>
        <dbReference type="Proteomes" id="UP000286681"/>
    </source>
</evidence>
<dbReference type="InterPro" id="IPR018060">
    <property type="entry name" value="HTH_AraC"/>
</dbReference>
<organism evidence="5 7">
    <name type="scientific">Sphingomonas koreensis</name>
    <dbReference type="NCBI Taxonomy" id="93064"/>
    <lineage>
        <taxon>Bacteria</taxon>
        <taxon>Pseudomonadati</taxon>
        <taxon>Pseudomonadota</taxon>
        <taxon>Alphaproteobacteria</taxon>
        <taxon>Sphingomonadales</taxon>
        <taxon>Sphingomonadaceae</taxon>
        <taxon>Sphingomonas</taxon>
    </lineage>
</organism>
<dbReference type="STRING" id="93064.BRX40_09925"/>
<dbReference type="EMBL" id="QQWO01000011">
    <property type="protein sequence ID" value="RSV01841.1"/>
    <property type="molecule type" value="Genomic_DNA"/>
</dbReference>
<dbReference type="Pfam" id="PF12833">
    <property type="entry name" value="HTH_18"/>
    <property type="match status" value="1"/>
</dbReference>
<evidence type="ECO:0000313" key="6">
    <source>
        <dbReference type="EMBL" id="RSV01841.1"/>
    </source>
</evidence>
<dbReference type="KEGG" id="skr:BRX40_09925"/>
<dbReference type="AlphaFoldDB" id="A0A1L6J9Z2"/>
<keyword evidence="1" id="KW-0805">Transcription regulation</keyword>